<dbReference type="AlphaFoldDB" id="A0A3B6KBQ5"/>
<protein>
    <recommendedName>
        <fullName evidence="7">Mur ligase central domain-containing protein</fullName>
    </recommendedName>
</protein>
<keyword evidence="4" id="KW-0547">Nucleotide-binding</keyword>
<evidence type="ECO:0000313" key="9">
    <source>
        <dbReference type="Proteomes" id="UP000019116"/>
    </source>
</evidence>
<dbReference type="Gramene" id="TraesCS5A02G025100.1">
    <property type="protein sequence ID" value="TraesCS5A02G025100.1"/>
    <property type="gene ID" value="TraesCS5A02G025100"/>
</dbReference>
<dbReference type="InterPro" id="IPR036615">
    <property type="entry name" value="Mur_ligase_C_dom_sf"/>
</dbReference>
<dbReference type="Gramene" id="TraesKAR5A01G0014610.1">
    <property type="protein sequence ID" value="cds.TraesKAR5A01G0014610.1"/>
    <property type="gene ID" value="TraesKAR5A01G0014610"/>
</dbReference>
<dbReference type="EnsemblPlants" id="TraesCS5A02G025100.1">
    <property type="protein sequence ID" value="TraesCS5A02G025100.1"/>
    <property type="gene ID" value="TraesCS5A02G025100"/>
</dbReference>
<evidence type="ECO:0000256" key="3">
    <source>
        <dbReference type="ARBA" id="ARBA00022723"/>
    </source>
</evidence>
<dbReference type="NCBIfam" id="TIGR01499">
    <property type="entry name" value="folC"/>
    <property type="match status" value="1"/>
</dbReference>
<dbReference type="Proteomes" id="UP000019116">
    <property type="component" value="Chromosome 5A"/>
</dbReference>
<reference evidence="8" key="2">
    <citation type="submission" date="2018-10" db="UniProtKB">
        <authorList>
            <consortium name="EnsemblPlants"/>
        </authorList>
    </citation>
    <scope>IDENTIFICATION</scope>
</reference>
<dbReference type="PROSITE" id="PS01011">
    <property type="entry name" value="FOLYLPOLYGLU_SYNT_1"/>
    <property type="match status" value="1"/>
</dbReference>
<evidence type="ECO:0000259" key="7">
    <source>
        <dbReference type="Pfam" id="PF08245"/>
    </source>
</evidence>
<dbReference type="Pfam" id="PF08245">
    <property type="entry name" value="Mur_ligase_M"/>
    <property type="match status" value="1"/>
</dbReference>
<dbReference type="GO" id="GO:0004326">
    <property type="term" value="F:tetrahydrofolylpolyglutamate synthase activity"/>
    <property type="evidence" value="ECO:0007669"/>
    <property type="project" value="InterPro"/>
</dbReference>
<sequence length="505" mass="53121">MVARFPVSLRWFGGLLRASSSRRRRGVSAMAGGGEEAQLGGFLEYMDMLRNYERSGVPRGAGTDSDDGFDLGRMRRLLRRLGDPHTHYPSVHIAGTKGKGSTAAFLSNIMREQGYNVGCYSSPHLLTIRERISVGQHGGPVSAASLRDLSDLAKEAIDESIESENGSLTHFEVFTALSFLLFSRENVDVAIVEAGLGGARDATNVIRNSELAAAVISTVGKEHLAALGGSLQSIAVAKSGIIKEGRPVVIGGPFSKDIEQIIRDRAFLTQSPVISACDTGVRSITRCIGRDYAKPYQSCDIVVKISGNMPLSVELHDVKLQLLGGHQRQNAVTASSHTEASAKALSDVIKTVEPEGPVAVIVGMGSDKEHLAFAAQLLSGRRPDVVLLTETGIAGGTARSMPASSLRDIWTGAALGQGIECVDIGAIAGNKAPNVNIDHLAPAAGTDKPAPMLIGCGAAPFSRDLMKAASRLLRRAVGGGAARGGLICVTGSMHMVASVLQQLEQ</sequence>
<dbReference type="InterPro" id="IPR018109">
    <property type="entry name" value="Folylpolyglutamate_synth_CS"/>
</dbReference>
<reference evidence="8" key="1">
    <citation type="submission" date="2018-08" db="EMBL/GenBank/DDBJ databases">
        <authorList>
            <person name="Rossello M."/>
        </authorList>
    </citation>
    <scope>NUCLEOTIDE SEQUENCE [LARGE SCALE GENOMIC DNA]</scope>
    <source>
        <strain evidence="8">cv. Chinese Spring</strain>
    </source>
</reference>
<dbReference type="SUPFAM" id="SSF53244">
    <property type="entry name" value="MurD-like peptide ligases, peptide-binding domain"/>
    <property type="match status" value="1"/>
</dbReference>
<keyword evidence="5" id="KW-0067">ATP-binding</keyword>
<evidence type="ECO:0000313" key="8">
    <source>
        <dbReference type="EnsemblPlants" id="TraesCS5A02G025100.1"/>
    </source>
</evidence>
<dbReference type="PaxDb" id="4565-Traes_5AS_91EF1CE49.1"/>
<dbReference type="InterPro" id="IPR013221">
    <property type="entry name" value="Mur_ligase_cen"/>
</dbReference>
<dbReference type="STRING" id="4565.A0A3B6KBQ5"/>
<evidence type="ECO:0000256" key="6">
    <source>
        <dbReference type="ARBA" id="ARBA00022842"/>
    </source>
</evidence>
<comment type="similarity">
    <text evidence="1">Belongs to the folylpolyglutamate synthase family.</text>
</comment>
<keyword evidence="9" id="KW-1185">Reference proteome</keyword>
<evidence type="ECO:0000256" key="4">
    <source>
        <dbReference type="ARBA" id="ARBA00022741"/>
    </source>
</evidence>
<proteinExistence type="inferred from homology"/>
<keyword evidence="3" id="KW-0479">Metal-binding</keyword>
<dbReference type="Gramene" id="TraesCS5A03G0061200.1">
    <property type="protein sequence ID" value="TraesCS5A03G0061200.1.CDS"/>
    <property type="gene ID" value="TraesCS5A03G0061200"/>
</dbReference>
<keyword evidence="2" id="KW-0436">Ligase</keyword>
<dbReference type="Gene3D" id="3.40.1190.10">
    <property type="entry name" value="Mur-like, catalytic domain"/>
    <property type="match status" value="1"/>
</dbReference>
<dbReference type="OrthoDB" id="5212574at2759"/>
<dbReference type="OMA" id="HPRQGDN"/>
<evidence type="ECO:0000256" key="5">
    <source>
        <dbReference type="ARBA" id="ARBA00022840"/>
    </source>
</evidence>
<dbReference type="SMR" id="A0A3B6KBQ5"/>
<dbReference type="GO" id="GO:0009396">
    <property type="term" value="P:folic acid-containing compound biosynthetic process"/>
    <property type="evidence" value="ECO:0000318"/>
    <property type="project" value="GO_Central"/>
</dbReference>
<evidence type="ECO:0000256" key="1">
    <source>
        <dbReference type="ARBA" id="ARBA00008276"/>
    </source>
</evidence>
<organism evidence="8">
    <name type="scientific">Triticum aestivum</name>
    <name type="common">Wheat</name>
    <dbReference type="NCBI Taxonomy" id="4565"/>
    <lineage>
        <taxon>Eukaryota</taxon>
        <taxon>Viridiplantae</taxon>
        <taxon>Streptophyta</taxon>
        <taxon>Embryophyta</taxon>
        <taxon>Tracheophyta</taxon>
        <taxon>Spermatophyta</taxon>
        <taxon>Magnoliopsida</taxon>
        <taxon>Liliopsida</taxon>
        <taxon>Poales</taxon>
        <taxon>Poaceae</taxon>
        <taxon>BOP clade</taxon>
        <taxon>Pooideae</taxon>
        <taxon>Triticodae</taxon>
        <taxon>Triticeae</taxon>
        <taxon>Triticinae</taxon>
        <taxon>Triticum</taxon>
    </lineage>
</organism>
<dbReference type="GO" id="GO:0005737">
    <property type="term" value="C:cytoplasm"/>
    <property type="evidence" value="ECO:0000318"/>
    <property type="project" value="GO_Central"/>
</dbReference>
<dbReference type="SUPFAM" id="SSF53623">
    <property type="entry name" value="MurD-like peptide ligases, catalytic domain"/>
    <property type="match status" value="1"/>
</dbReference>
<name>A0A3B6KBQ5_WHEAT</name>
<feature type="domain" description="Mur ligase central" evidence="7">
    <location>
        <begin position="93"/>
        <end position="334"/>
    </location>
</feature>
<dbReference type="PANTHER" id="PTHR11136">
    <property type="entry name" value="FOLYLPOLYGLUTAMATE SYNTHASE-RELATED"/>
    <property type="match status" value="1"/>
</dbReference>
<dbReference type="InterPro" id="IPR001645">
    <property type="entry name" value="Folylpolyglutamate_synth"/>
</dbReference>
<dbReference type="GO" id="GO:0008841">
    <property type="term" value="F:dihydrofolate synthase activity"/>
    <property type="evidence" value="ECO:0000318"/>
    <property type="project" value="GO_Central"/>
</dbReference>
<dbReference type="PROSITE" id="PS01012">
    <property type="entry name" value="FOLYLPOLYGLU_SYNT_2"/>
    <property type="match status" value="1"/>
</dbReference>
<accession>A0A3B6KBQ5</accession>
<keyword evidence="6" id="KW-0460">Magnesium</keyword>
<evidence type="ECO:0000256" key="2">
    <source>
        <dbReference type="ARBA" id="ARBA00022598"/>
    </source>
</evidence>
<dbReference type="GO" id="GO:0005524">
    <property type="term" value="F:ATP binding"/>
    <property type="evidence" value="ECO:0007669"/>
    <property type="project" value="UniProtKB-KW"/>
</dbReference>
<dbReference type="GO" id="GO:0046872">
    <property type="term" value="F:metal ion binding"/>
    <property type="evidence" value="ECO:0007669"/>
    <property type="project" value="UniProtKB-KW"/>
</dbReference>
<dbReference type="PANTHER" id="PTHR11136:SF0">
    <property type="entry name" value="DIHYDROFOLATE SYNTHETASE-RELATED"/>
    <property type="match status" value="1"/>
</dbReference>
<dbReference type="InterPro" id="IPR036565">
    <property type="entry name" value="Mur-like_cat_sf"/>
</dbReference>